<name>M0P7K9_9EURY</name>
<accession>M0P7K9</accession>
<dbReference type="STRING" id="1230456.C468_05368"/>
<dbReference type="PATRIC" id="fig|1230456.3.peg.1042"/>
<dbReference type="Proteomes" id="UP000011546">
    <property type="component" value="Unassembled WGS sequence"/>
</dbReference>
<dbReference type="RefSeq" id="WP_008847810.1">
    <property type="nucleotide sequence ID" value="NZ_AOJH01000040.1"/>
</dbReference>
<reference evidence="2 3" key="1">
    <citation type="journal article" date="2014" name="PLoS Genet.">
        <title>Phylogenetically driven sequencing of extremely halophilic archaea reveals strategies for static and dynamic osmo-response.</title>
        <authorList>
            <person name="Becker E.A."/>
            <person name="Seitzer P.M."/>
            <person name="Tritt A."/>
            <person name="Larsen D."/>
            <person name="Krusor M."/>
            <person name="Yao A.I."/>
            <person name="Wu D."/>
            <person name="Madern D."/>
            <person name="Eisen J.A."/>
            <person name="Darling A.E."/>
            <person name="Facciotti M.T."/>
        </authorList>
    </citation>
    <scope>NUCLEOTIDE SEQUENCE [LARGE SCALE GENOMIC DNA]</scope>
    <source>
        <strain evidence="2 3">JCM 14978</strain>
    </source>
</reference>
<dbReference type="OrthoDB" id="247722at2157"/>
<comment type="caution">
    <text evidence="2">The sequence shown here is derived from an EMBL/GenBank/DDBJ whole genome shotgun (WGS) entry which is preliminary data.</text>
</comment>
<keyword evidence="3" id="KW-1185">Reference proteome</keyword>
<gene>
    <name evidence="2" type="ORF">C468_05368</name>
</gene>
<proteinExistence type="predicted"/>
<sequence>MGAYTSEEIDRRLALLAQSERRAIIRYLRESEADTVPVGEITRHLRESDATRDGRDDIAIELHHNHLPSLATTSVLDFDSSSEAVRYNGDELVEMLLESIPEPHTAVG</sequence>
<organism evidence="2 3">
    <name type="scientific">Halorubrum kocurii JCM 14978</name>
    <dbReference type="NCBI Taxonomy" id="1230456"/>
    <lineage>
        <taxon>Archaea</taxon>
        <taxon>Methanobacteriati</taxon>
        <taxon>Methanobacteriota</taxon>
        <taxon>Stenosarchaea group</taxon>
        <taxon>Halobacteria</taxon>
        <taxon>Halobacteriales</taxon>
        <taxon>Haloferacaceae</taxon>
        <taxon>Halorubrum</taxon>
    </lineage>
</organism>
<dbReference type="AlphaFoldDB" id="M0P7K9"/>
<evidence type="ECO:0000313" key="2">
    <source>
        <dbReference type="EMBL" id="EMA65843.1"/>
    </source>
</evidence>
<dbReference type="Gene3D" id="1.10.10.10">
    <property type="entry name" value="Winged helix-like DNA-binding domain superfamily/Winged helix DNA-binding domain"/>
    <property type="match status" value="1"/>
</dbReference>
<dbReference type="EMBL" id="AOJH01000040">
    <property type="protein sequence ID" value="EMA65843.1"/>
    <property type="molecule type" value="Genomic_DNA"/>
</dbReference>
<protein>
    <recommendedName>
        <fullName evidence="1">DUF7344 domain-containing protein</fullName>
    </recommendedName>
</protein>
<feature type="domain" description="DUF7344" evidence="1">
    <location>
        <begin position="14"/>
        <end position="86"/>
    </location>
</feature>
<dbReference type="Pfam" id="PF24035">
    <property type="entry name" value="DUF7344"/>
    <property type="match status" value="1"/>
</dbReference>
<dbReference type="InterPro" id="IPR036388">
    <property type="entry name" value="WH-like_DNA-bd_sf"/>
</dbReference>
<evidence type="ECO:0000259" key="1">
    <source>
        <dbReference type="Pfam" id="PF24035"/>
    </source>
</evidence>
<dbReference type="InterPro" id="IPR055768">
    <property type="entry name" value="DUF7344"/>
</dbReference>
<evidence type="ECO:0000313" key="3">
    <source>
        <dbReference type="Proteomes" id="UP000011546"/>
    </source>
</evidence>